<sequence>MTQPTPLDIVQQLVAAPYPDRIGDVLLYGIHENDHNFFRNGPRRKIAVLHDESGDFEQDEDLTPDDQIDRELANRDVFEAVMAELSAWLSDRTPLTDTWPADMPMSSDFDDEAREDEALEDGSGTWTASYEGGYHEAEIDQRVVWDLGNEYLVLFCQEMPGDGNFVCATGVCVLPKDGAER</sequence>
<comment type="caution">
    <text evidence="1">The sequence shown here is derived from an EMBL/GenBank/DDBJ whole genome shotgun (WGS) entry which is preliminary data.</text>
</comment>
<evidence type="ECO:0000313" key="2">
    <source>
        <dbReference type="Proteomes" id="UP000574369"/>
    </source>
</evidence>
<gene>
    <name evidence="1" type="ORF">FHS28_001193</name>
</gene>
<keyword evidence="2" id="KW-1185">Reference proteome</keyword>
<dbReference type="Proteomes" id="UP000574369">
    <property type="component" value="Unassembled WGS sequence"/>
</dbReference>
<proteinExistence type="predicted"/>
<organism evidence="1 2">
    <name type="scientific">Roseateles terrae</name>
    <dbReference type="NCBI Taxonomy" id="431060"/>
    <lineage>
        <taxon>Bacteria</taxon>
        <taxon>Pseudomonadati</taxon>
        <taxon>Pseudomonadota</taxon>
        <taxon>Betaproteobacteria</taxon>
        <taxon>Burkholderiales</taxon>
        <taxon>Sphaerotilaceae</taxon>
        <taxon>Roseateles</taxon>
    </lineage>
</organism>
<name>A0ABR6GRR8_9BURK</name>
<dbReference type="EMBL" id="JACHXO010000001">
    <property type="protein sequence ID" value="MBB3193828.1"/>
    <property type="molecule type" value="Genomic_DNA"/>
</dbReference>
<evidence type="ECO:0008006" key="3">
    <source>
        <dbReference type="Google" id="ProtNLM"/>
    </source>
</evidence>
<protein>
    <recommendedName>
        <fullName evidence="3">DUF2262 domain-containing protein</fullName>
    </recommendedName>
</protein>
<reference evidence="1 2" key="1">
    <citation type="submission" date="2020-08" db="EMBL/GenBank/DDBJ databases">
        <title>Genomic Encyclopedia of Type Strains, Phase III (KMG-III): the genomes of soil and plant-associated and newly described type strains.</title>
        <authorList>
            <person name="Whitman W."/>
        </authorList>
    </citation>
    <scope>NUCLEOTIDE SEQUENCE [LARGE SCALE GENOMIC DNA]</scope>
    <source>
        <strain evidence="1 2">CECT 7247</strain>
    </source>
</reference>
<dbReference type="RefSeq" id="WP_088448633.1">
    <property type="nucleotide sequence ID" value="NZ_JACHXO010000001.1"/>
</dbReference>
<evidence type="ECO:0000313" key="1">
    <source>
        <dbReference type="EMBL" id="MBB3193828.1"/>
    </source>
</evidence>
<accession>A0ABR6GRR8</accession>